<keyword evidence="4" id="KW-1185">Reference proteome</keyword>
<evidence type="ECO:0000313" key="4">
    <source>
        <dbReference type="Proteomes" id="UP001583172"/>
    </source>
</evidence>
<feature type="transmembrane region" description="Helical" evidence="1">
    <location>
        <begin position="81"/>
        <end position="108"/>
    </location>
</feature>
<gene>
    <name evidence="3" type="ORF">VTJ49DRAFT_3453</name>
</gene>
<feature type="chain" id="PRO_5045909894" evidence="2">
    <location>
        <begin position="33"/>
        <end position="266"/>
    </location>
</feature>
<name>A0ABR3V847_HUMIN</name>
<evidence type="ECO:0000256" key="1">
    <source>
        <dbReference type="SAM" id="Phobius"/>
    </source>
</evidence>
<feature type="signal peptide" evidence="2">
    <location>
        <begin position="1"/>
        <end position="32"/>
    </location>
</feature>
<organism evidence="3 4">
    <name type="scientific">Humicola insolens</name>
    <name type="common">Soft-rot fungus</name>
    <dbReference type="NCBI Taxonomy" id="85995"/>
    <lineage>
        <taxon>Eukaryota</taxon>
        <taxon>Fungi</taxon>
        <taxon>Dikarya</taxon>
        <taxon>Ascomycota</taxon>
        <taxon>Pezizomycotina</taxon>
        <taxon>Sordariomycetes</taxon>
        <taxon>Sordariomycetidae</taxon>
        <taxon>Sordariales</taxon>
        <taxon>Chaetomiaceae</taxon>
        <taxon>Mycothermus</taxon>
    </lineage>
</organism>
<dbReference type="EMBL" id="JAZGSY010000267">
    <property type="protein sequence ID" value="KAL1837737.1"/>
    <property type="molecule type" value="Genomic_DNA"/>
</dbReference>
<protein>
    <submittedName>
        <fullName evidence="3">Uncharacterized protein</fullName>
    </submittedName>
</protein>
<accession>A0ABR3V847</accession>
<feature type="transmembrane region" description="Helical" evidence="1">
    <location>
        <begin position="151"/>
        <end position="174"/>
    </location>
</feature>
<keyword evidence="2" id="KW-0732">Signal</keyword>
<reference evidence="3 4" key="1">
    <citation type="journal article" date="2024" name="Commun. Biol.">
        <title>Comparative genomic analysis of thermophilic fungi reveals convergent evolutionary adaptations and gene losses.</title>
        <authorList>
            <person name="Steindorff A.S."/>
            <person name="Aguilar-Pontes M.V."/>
            <person name="Robinson A.J."/>
            <person name="Andreopoulos B."/>
            <person name="LaButti K."/>
            <person name="Kuo A."/>
            <person name="Mondo S."/>
            <person name="Riley R."/>
            <person name="Otillar R."/>
            <person name="Haridas S."/>
            <person name="Lipzen A."/>
            <person name="Grimwood J."/>
            <person name="Schmutz J."/>
            <person name="Clum A."/>
            <person name="Reid I.D."/>
            <person name="Moisan M.C."/>
            <person name="Butler G."/>
            <person name="Nguyen T.T.M."/>
            <person name="Dewar K."/>
            <person name="Conant G."/>
            <person name="Drula E."/>
            <person name="Henrissat B."/>
            <person name="Hansel C."/>
            <person name="Singer S."/>
            <person name="Hutchinson M.I."/>
            <person name="de Vries R.P."/>
            <person name="Natvig D.O."/>
            <person name="Powell A.J."/>
            <person name="Tsang A."/>
            <person name="Grigoriev I.V."/>
        </authorList>
    </citation>
    <scope>NUCLEOTIDE SEQUENCE [LARGE SCALE GENOMIC DNA]</scope>
    <source>
        <strain evidence="3 4">CBS 620.91</strain>
    </source>
</reference>
<evidence type="ECO:0000313" key="3">
    <source>
        <dbReference type="EMBL" id="KAL1837737.1"/>
    </source>
</evidence>
<comment type="caution">
    <text evidence="3">The sequence shown here is derived from an EMBL/GenBank/DDBJ whole genome shotgun (WGS) entry which is preliminary data.</text>
</comment>
<feature type="transmembrane region" description="Helical" evidence="1">
    <location>
        <begin position="48"/>
        <end position="69"/>
    </location>
</feature>
<keyword evidence="1" id="KW-0472">Membrane</keyword>
<keyword evidence="1" id="KW-1133">Transmembrane helix</keyword>
<evidence type="ECO:0000256" key="2">
    <source>
        <dbReference type="SAM" id="SignalP"/>
    </source>
</evidence>
<sequence>MQSSPIKCTFSRFTIAYILVLLLLLASTPVAADDQFSQPRNAPDSIYKAFALGISAVSSFGAGITAYLLESNDNASTQTPAVLLYVNMALKGTSAVCLLMLSAGYSLWFLRSRPNKARDFVIGAAVCVLVLVIMSREGSEANAATWLDKTNIIGFISVMMGILNAESGLLSALFCARKDEEGDDMHDRDSISLDAMEPNINGNFRVPSARALPPATMSGGSLPSTAPARGHILGEAPNAARPNLVLVFFSFIADLLSVAGAVNDSH</sequence>
<dbReference type="Proteomes" id="UP001583172">
    <property type="component" value="Unassembled WGS sequence"/>
</dbReference>
<keyword evidence="1" id="KW-0812">Transmembrane</keyword>
<proteinExistence type="predicted"/>